<reference evidence="2 3" key="2">
    <citation type="submission" date="2018-03" db="EMBL/GenBank/DDBJ databases">
        <authorList>
            <person name="Keele B.F."/>
        </authorList>
    </citation>
    <scope>NUCLEOTIDE SEQUENCE [LARGE SCALE GENOMIC DNA]</scope>
    <source>
        <strain evidence="2 3">CCALA 016</strain>
    </source>
</reference>
<dbReference type="PANTHER" id="PTHR38468:SF1">
    <property type="entry name" value="SLL0939 PROTEIN"/>
    <property type="match status" value="1"/>
</dbReference>
<sequence>MELTHHLEAGLREVVALFKFALEFISVLCVLLGTIATLQLFTKGLRSHLPIPFSQLRLRFGTWLAMALEFQLGADVLATTVAPTIDVLINLAAIAVIRTFLNYFLHKELENEKHETERQQLLTSATHNEIIDKDR</sequence>
<keyword evidence="1" id="KW-0812">Transmembrane</keyword>
<comment type="caution">
    <text evidence="2">The sequence shown here is derived from an EMBL/GenBank/DDBJ whole genome shotgun (WGS) entry which is preliminary data.</text>
</comment>
<dbReference type="OrthoDB" id="9812897at2"/>
<protein>
    <recommendedName>
        <fullName evidence="4">DUF1622 domain-containing protein</fullName>
    </recommendedName>
</protein>
<dbReference type="Pfam" id="PF07784">
    <property type="entry name" value="DUF1622"/>
    <property type="match status" value="1"/>
</dbReference>
<keyword evidence="1" id="KW-1133">Transmembrane helix</keyword>
<dbReference type="AlphaFoldDB" id="A0A2T1LXU0"/>
<keyword evidence="1" id="KW-0472">Membrane</keyword>
<dbReference type="Proteomes" id="UP000239001">
    <property type="component" value="Unassembled WGS sequence"/>
</dbReference>
<proteinExistence type="predicted"/>
<name>A0A2T1LXU0_9CHRO</name>
<dbReference type="EMBL" id="PXOH01000011">
    <property type="protein sequence ID" value="PSF37181.1"/>
    <property type="molecule type" value="Genomic_DNA"/>
</dbReference>
<dbReference type="InterPro" id="IPR012427">
    <property type="entry name" value="DUF1622"/>
</dbReference>
<evidence type="ECO:0000256" key="1">
    <source>
        <dbReference type="SAM" id="Phobius"/>
    </source>
</evidence>
<feature type="transmembrane region" description="Helical" evidence="1">
    <location>
        <begin position="20"/>
        <end position="41"/>
    </location>
</feature>
<keyword evidence="3" id="KW-1185">Reference proteome</keyword>
<feature type="transmembrane region" description="Helical" evidence="1">
    <location>
        <begin position="87"/>
        <end position="105"/>
    </location>
</feature>
<evidence type="ECO:0000313" key="2">
    <source>
        <dbReference type="EMBL" id="PSF37181.1"/>
    </source>
</evidence>
<gene>
    <name evidence="2" type="ORF">C7H19_12170</name>
</gene>
<organism evidence="2 3">
    <name type="scientific">Aphanothece hegewaldii CCALA 016</name>
    <dbReference type="NCBI Taxonomy" id="2107694"/>
    <lineage>
        <taxon>Bacteria</taxon>
        <taxon>Bacillati</taxon>
        <taxon>Cyanobacteriota</taxon>
        <taxon>Cyanophyceae</taxon>
        <taxon>Oscillatoriophycideae</taxon>
        <taxon>Chroococcales</taxon>
        <taxon>Aphanothecaceae</taxon>
        <taxon>Aphanothece</taxon>
    </lineage>
</organism>
<evidence type="ECO:0000313" key="3">
    <source>
        <dbReference type="Proteomes" id="UP000239001"/>
    </source>
</evidence>
<accession>A0A2T1LXU0</accession>
<dbReference type="PANTHER" id="PTHR38468">
    <property type="entry name" value="SLL0939 PROTEIN"/>
    <property type="match status" value="1"/>
</dbReference>
<evidence type="ECO:0008006" key="4">
    <source>
        <dbReference type="Google" id="ProtNLM"/>
    </source>
</evidence>
<dbReference type="RefSeq" id="WP_106457144.1">
    <property type="nucleotide sequence ID" value="NZ_PXOH01000011.1"/>
</dbReference>
<reference evidence="2 3" key="1">
    <citation type="submission" date="2018-03" db="EMBL/GenBank/DDBJ databases">
        <title>The ancient ancestry and fast evolution of plastids.</title>
        <authorList>
            <person name="Moore K.R."/>
            <person name="Magnabosco C."/>
            <person name="Momper L."/>
            <person name="Gold D.A."/>
            <person name="Bosak T."/>
            <person name="Fournier G.P."/>
        </authorList>
    </citation>
    <scope>NUCLEOTIDE SEQUENCE [LARGE SCALE GENOMIC DNA]</scope>
    <source>
        <strain evidence="2 3">CCALA 016</strain>
    </source>
</reference>